<dbReference type="PROSITE" id="PS51257">
    <property type="entry name" value="PROKAR_LIPOPROTEIN"/>
    <property type="match status" value="1"/>
</dbReference>
<protein>
    <submittedName>
        <fullName evidence="1">RagB/SusD family nutrient uptake outer membrane protein</fullName>
    </submittedName>
</protein>
<organism evidence="1 2">
    <name type="scientific">Aquimarina celericrescens</name>
    <dbReference type="NCBI Taxonomy" id="1964542"/>
    <lineage>
        <taxon>Bacteria</taxon>
        <taxon>Pseudomonadati</taxon>
        <taxon>Bacteroidota</taxon>
        <taxon>Flavobacteriia</taxon>
        <taxon>Flavobacteriales</taxon>
        <taxon>Flavobacteriaceae</taxon>
        <taxon>Aquimarina</taxon>
    </lineage>
</organism>
<keyword evidence="2" id="KW-1185">Reference proteome</keyword>
<dbReference type="EMBL" id="JBHUHY010000002">
    <property type="protein sequence ID" value="MFD2185839.1"/>
    <property type="molecule type" value="Genomic_DNA"/>
</dbReference>
<name>A0ABW5AVG1_9FLAO</name>
<dbReference type="InterPro" id="IPR024302">
    <property type="entry name" value="SusD-like"/>
</dbReference>
<gene>
    <name evidence="1" type="ORF">ACFSJT_03480</name>
</gene>
<dbReference type="Proteomes" id="UP001597344">
    <property type="component" value="Unassembled WGS sequence"/>
</dbReference>
<comment type="caution">
    <text evidence="1">The sequence shown here is derived from an EMBL/GenBank/DDBJ whole genome shotgun (WGS) entry which is preliminary data.</text>
</comment>
<accession>A0ABW5AVG1</accession>
<evidence type="ECO:0000313" key="1">
    <source>
        <dbReference type="EMBL" id="MFD2185839.1"/>
    </source>
</evidence>
<sequence length="530" mass="59005">MKNTSNILLSGIVVFSMIFSSCSEGLDDIDGNPRNITQEQLEVDFQNVGSLYKPMFENIYQYTPPWSFQLQQNLNADVFSGYMTNPRPFVAGANNTTYNLVSGWNNFIWSVPYSNVMNNAKTIENETKDEFPELFAVSQILKVTAMHRVSDVFGPIVYTKFGESATTSEYDSQEEAYSAFFNDLDEAVQILSDNIDSPRFTAFDLSYGGNYENWIKYANSLRLRLAIRISKADPIKAKTEAEKSLSHPNGVIETNTESFFVNGTLDHPVKTINNSWGDIRMNASMESILVGYEDPRINSYFDPSEVSEGEFKGVRNGLPLLSGYDDELAQKADYVTFSLLADDVLTPRVQLMTAAEVFFLKAEAALRGWSGAGTAQANYEQGIITSFQQYSLGGSNNYITNATLTPNDYVDPVNAANSITALSNITIAWDEAASNEEKLERIITQKWIAMFPEGQEAWSEYRRTGYPKIFPVVSNQSGGVIDTDLQIRRIPFVDSELQTNPDGVADAVTKLGGPDNAGTRLWWDVPGGNF</sequence>
<proteinExistence type="predicted"/>
<dbReference type="Gene3D" id="1.25.40.390">
    <property type="match status" value="1"/>
</dbReference>
<dbReference type="SUPFAM" id="SSF48452">
    <property type="entry name" value="TPR-like"/>
    <property type="match status" value="1"/>
</dbReference>
<dbReference type="Pfam" id="PF12741">
    <property type="entry name" value="SusD-like"/>
    <property type="match status" value="1"/>
</dbReference>
<reference evidence="2" key="1">
    <citation type="journal article" date="2019" name="Int. J. Syst. Evol. Microbiol.">
        <title>The Global Catalogue of Microorganisms (GCM) 10K type strain sequencing project: providing services to taxonomists for standard genome sequencing and annotation.</title>
        <authorList>
            <consortium name="The Broad Institute Genomics Platform"/>
            <consortium name="The Broad Institute Genome Sequencing Center for Infectious Disease"/>
            <person name="Wu L."/>
            <person name="Ma J."/>
        </authorList>
    </citation>
    <scope>NUCLEOTIDE SEQUENCE [LARGE SCALE GENOMIC DNA]</scope>
    <source>
        <strain evidence="2">DT92</strain>
    </source>
</reference>
<dbReference type="RefSeq" id="WP_378318807.1">
    <property type="nucleotide sequence ID" value="NZ_JBHUHY010000002.1"/>
</dbReference>
<dbReference type="InterPro" id="IPR011990">
    <property type="entry name" value="TPR-like_helical_dom_sf"/>
</dbReference>
<evidence type="ECO:0000313" key="2">
    <source>
        <dbReference type="Proteomes" id="UP001597344"/>
    </source>
</evidence>